<dbReference type="PANTHER" id="PTHR31407:SF20">
    <property type="entry name" value="THYLAKOID LUMENAL 19 KDA PROTEIN, CHLOROPLASTIC"/>
    <property type="match status" value="1"/>
</dbReference>
<dbReference type="InterPro" id="IPR002683">
    <property type="entry name" value="PsbP_C"/>
</dbReference>
<dbReference type="PANTHER" id="PTHR31407">
    <property type="match status" value="1"/>
</dbReference>
<dbReference type="Gene3D" id="3.40.1000.10">
    <property type="entry name" value="Mog1/PsbP, alpha/beta/alpha sandwich"/>
    <property type="match status" value="1"/>
</dbReference>
<evidence type="ECO:0000313" key="2">
    <source>
        <dbReference type="EMBL" id="KAG0488666.1"/>
    </source>
</evidence>
<protein>
    <recommendedName>
        <fullName evidence="1">PsbP C-terminal domain-containing protein</fullName>
    </recommendedName>
</protein>
<evidence type="ECO:0000313" key="3">
    <source>
        <dbReference type="Proteomes" id="UP000636800"/>
    </source>
</evidence>
<dbReference type="GO" id="GO:0005509">
    <property type="term" value="F:calcium ion binding"/>
    <property type="evidence" value="ECO:0007669"/>
    <property type="project" value="InterPro"/>
</dbReference>
<proteinExistence type="predicted"/>
<dbReference type="AlphaFoldDB" id="A0A835VA47"/>
<reference evidence="2 3" key="1">
    <citation type="journal article" date="2020" name="Nat. Food">
        <title>A phased Vanilla planifolia genome enables genetic improvement of flavour and production.</title>
        <authorList>
            <person name="Hasing T."/>
            <person name="Tang H."/>
            <person name="Brym M."/>
            <person name="Khazi F."/>
            <person name="Huang T."/>
            <person name="Chambers A.H."/>
        </authorList>
    </citation>
    <scope>NUCLEOTIDE SEQUENCE [LARGE SCALE GENOMIC DNA]</scope>
    <source>
        <tissue evidence="2">Leaf</tissue>
    </source>
</reference>
<gene>
    <name evidence="2" type="ORF">HPP92_007477</name>
</gene>
<evidence type="ECO:0000259" key="1">
    <source>
        <dbReference type="Pfam" id="PF01789"/>
    </source>
</evidence>
<comment type="caution">
    <text evidence="2">The sequence shown here is derived from an EMBL/GenBank/DDBJ whole genome shotgun (WGS) entry which is preliminary data.</text>
</comment>
<dbReference type="GO" id="GO:0019898">
    <property type="term" value="C:extrinsic component of membrane"/>
    <property type="evidence" value="ECO:0007669"/>
    <property type="project" value="InterPro"/>
</dbReference>
<organism evidence="2 3">
    <name type="scientific">Vanilla planifolia</name>
    <name type="common">Vanilla</name>
    <dbReference type="NCBI Taxonomy" id="51239"/>
    <lineage>
        <taxon>Eukaryota</taxon>
        <taxon>Viridiplantae</taxon>
        <taxon>Streptophyta</taxon>
        <taxon>Embryophyta</taxon>
        <taxon>Tracheophyta</taxon>
        <taxon>Spermatophyta</taxon>
        <taxon>Magnoliopsida</taxon>
        <taxon>Liliopsida</taxon>
        <taxon>Asparagales</taxon>
        <taxon>Orchidaceae</taxon>
        <taxon>Vanilloideae</taxon>
        <taxon>Vanilleae</taxon>
        <taxon>Vanilla</taxon>
    </lineage>
</organism>
<dbReference type="InterPro" id="IPR016123">
    <property type="entry name" value="Mog1/PsbP_a/b/a-sand"/>
</dbReference>
<dbReference type="EMBL" id="JADCNL010000003">
    <property type="protein sequence ID" value="KAG0488666.1"/>
    <property type="molecule type" value="Genomic_DNA"/>
</dbReference>
<dbReference type="GO" id="GO:0009654">
    <property type="term" value="C:photosystem II oxygen evolving complex"/>
    <property type="evidence" value="ECO:0007669"/>
    <property type="project" value="InterPro"/>
</dbReference>
<dbReference type="SUPFAM" id="SSF55724">
    <property type="entry name" value="Mog1p/PsbP-like"/>
    <property type="match status" value="1"/>
</dbReference>
<dbReference type="Proteomes" id="UP000636800">
    <property type="component" value="Chromosome 3"/>
</dbReference>
<feature type="domain" description="PsbP C-terminal" evidence="1">
    <location>
        <begin position="97"/>
        <end position="238"/>
    </location>
</feature>
<sequence length="250" mass="26726">MATVTFFSPVACLSTVTAESSSNSSIPKHNPFRKSLVHKPPFASSVLSFAAAAALVLSPATSLSSIAADTSFHLYYGTAASAANYGGYGGNASKQDSAEYTYDVPDGWKERLVSKVEKGTNGTDSEFFNPRKRSEREYLTFLSGIKALSPVDTVLGNLALSDVALQDQIAGADSVRSDERRDSAGQVYYSYEINGANSHSLISVTCKGNKLYAHFVIAPEADWIRDEATLRRLHASFKTVDARASAASAT</sequence>
<dbReference type="GO" id="GO:0015979">
    <property type="term" value="P:photosynthesis"/>
    <property type="evidence" value="ECO:0007669"/>
    <property type="project" value="InterPro"/>
</dbReference>
<dbReference type="Pfam" id="PF01789">
    <property type="entry name" value="PsbP"/>
    <property type="match status" value="1"/>
</dbReference>
<keyword evidence="3" id="KW-1185">Reference proteome</keyword>
<accession>A0A835VA47</accession>
<name>A0A835VA47_VANPL</name>